<dbReference type="Pfam" id="PF10022">
    <property type="entry name" value="DUF2264"/>
    <property type="match status" value="1"/>
</dbReference>
<evidence type="ECO:0000313" key="2">
    <source>
        <dbReference type="EMBL" id="TYP76533.1"/>
    </source>
</evidence>
<organism evidence="2 3">
    <name type="scientific">Paenibacillus methanolicus</name>
    <dbReference type="NCBI Taxonomy" id="582686"/>
    <lineage>
        <taxon>Bacteria</taxon>
        <taxon>Bacillati</taxon>
        <taxon>Bacillota</taxon>
        <taxon>Bacilli</taxon>
        <taxon>Bacillales</taxon>
        <taxon>Paenibacillaceae</taxon>
        <taxon>Paenibacillus</taxon>
    </lineage>
</organism>
<dbReference type="Proteomes" id="UP000323257">
    <property type="component" value="Unassembled WGS sequence"/>
</dbReference>
<dbReference type="InterPro" id="IPR049349">
    <property type="entry name" value="DUF2264_N"/>
</dbReference>
<dbReference type="PANTHER" id="PTHR35339:SF3">
    <property type="entry name" value="DUF2264 DOMAIN-CONTAINING PROTEIN"/>
    <property type="match status" value="1"/>
</dbReference>
<dbReference type="InterPro" id="IPR016624">
    <property type="entry name" value="UCP014753"/>
</dbReference>
<proteinExistence type="predicted"/>
<dbReference type="AlphaFoldDB" id="A0A5S5CEV2"/>
<evidence type="ECO:0000313" key="3">
    <source>
        <dbReference type="Proteomes" id="UP000323257"/>
    </source>
</evidence>
<protein>
    <recommendedName>
        <fullName evidence="1">DUF2264 domain-containing protein</fullName>
    </recommendedName>
</protein>
<dbReference type="PIRSF" id="PIRSF014753">
    <property type="entry name" value="UCP014753"/>
    <property type="match status" value="1"/>
</dbReference>
<gene>
    <name evidence="2" type="ORF">BCM02_103195</name>
</gene>
<dbReference type="EMBL" id="VNHS01000003">
    <property type="protein sequence ID" value="TYP76533.1"/>
    <property type="molecule type" value="Genomic_DNA"/>
</dbReference>
<dbReference type="PANTHER" id="PTHR35339">
    <property type="entry name" value="LINALOOL DEHYDRATASE_ISOMERASE DOMAIN-CONTAINING PROTEIN"/>
    <property type="match status" value="1"/>
</dbReference>
<dbReference type="OrthoDB" id="9813465at2"/>
<reference evidence="2 3" key="1">
    <citation type="submission" date="2019-07" db="EMBL/GenBank/DDBJ databases">
        <title>Genomic Encyclopedia of Type Strains, Phase III (KMG-III): the genomes of soil and plant-associated and newly described type strains.</title>
        <authorList>
            <person name="Whitman W."/>
        </authorList>
    </citation>
    <scope>NUCLEOTIDE SEQUENCE [LARGE SCALE GENOMIC DNA]</scope>
    <source>
        <strain evidence="2 3">BL24</strain>
    </source>
</reference>
<sequence>MAKDRTYWVETMVRIARPVLEALSARRLRRDMPIEAERDDRLDYTHLEALGRTLAGIAPWLERGSRAGDEGEIRLRMADMARQAIEAATDPSSLDYMNFDRGGQPLVDAAFLANAVLRAPNELYARLEPHVRANLTSALRATRVIRPVFSNWLLFSAMIEAALHRMGEDWDRMRVDYALRQHEQWYEGDGAYGDGPAYHWDYYNSFVIQPMLVEVLDELGDQYGDWTELRAKTLPRVVRYAAVLERLISPEGTFPPIGRSLAYRFGAFQHLSLMALREQLPEELEPAQVRCALTAVIRRQVELPGTFDEGGWLRIGFAGSQPQIGEAYISTGSLYLCTTVFLALGLPEESAFWQGEAEWTSRKAWSGAAFPIDKAISG</sequence>
<feature type="domain" description="DUF2264" evidence="1">
    <location>
        <begin position="4"/>
        <end position="358"/>
    </location>
</feature>
<accession>A0A5S5CEV2</accession>
<evidence type="ECO:0000259" key="1">
    <source>
        <dbReference type="Pfam" id="PF10022"/>
    </source>
</evidence>
<name>A0A5S5CEV2_9BACL</name>
<comment type="caution">
    <text evidence="2">The sequence shown here is derived from an EMBL/GenBank/DDBJ whole genome shotgun (WGS) entry which is preliminary data.</text>
</comment>
<dbReference type="RefSeq" id="WP_148928946.1">
    <property type="nucleotide sequence ID" value="NZ_VNHS01000003.1"/>
</dbReference>
<keyword evidence="3" id="KW-1185">Reference proteome</keyword>